<protein>
    <submittedName>
        <fullName evidence="3">Recombinase family protein</fullName>
    </submittedName>
</protein>
<dbReference type="CDD" id="cd03768">
    <property type="entry name" value="SR_ResInv"/>
    <property type="match status" value="1"/>
</dbReference>
<dbReference type="PANTHER" id="PTHR30461">
    <property type="entry name" value="DNA-INVERTASE FROM LAMBDOID PROPHAGE"/>
    <property type="match status" value="1"/>
</dbReference>
<evidence type="ECO:0000256" key="1">
    <source>
        <dbReference type="ARBA" id="ARBA00009913"/>
    </source>
</evidence>
<feature type="domain" description="Resolvase/invertase-type recombinase catalytic" evidence="2">
    <location>
        <begin position="8"/>
        <end position="145"/>
    </location>
</feature>
<evidence type="ECO:0000313" key="4">
    <source>
        <dbReference type="Proteomes" id="UP001549799"/>
    </source>
</evidence>
<name>A0ABV2SSC1_9FLAO</name>
<comment type="similarity">
    <text evidence="1">Belongs to the site-specific recombinase resolvase family.</text>
</comment>
<dbReference type="Proteomes" id="UP001549799">
    <property type="component" value="Unassembled WGS sequence"/>
</dbReference>
<dbReference type="EMBL" id="JBEXAE010000002">
    <property type="protein sequence ID" value="MET6990053.1"/>
    <property type="molecule type" value="Genomic_DNA"/>
</dbReference>
<evidence type="ECO:0000259" key="2">
    <source>
        <dbReference type="PROSITE" id="PS51736"/>
    </source>
</evidence>
<dbReference type="InterPro" id="IPR036162">
    <property type="entry name" value="Resolvase-like_N_sf"/>
</dbReference>
<dbReference type="RefSeq" id="WP_354614444.1">
    <property type="nucleotide sequence ID" value="NZ_JBEXAE010000002.1"/>
</dbReference>
<keyword evidence="4" id="KW-1185">Reference proteome</keyword>
<reference evidence="3 4" key="1">
    <citation type="submission" date="2024-07" db="EMBL/GenBank/DDBJ databases">
        <title>The genome sequence of type strain Sediminicola arcticus GDMCC 1.2805.</title>
        <authorList>
            <person name="Liu Y."/>
        </authorList>
    </citation>
    <scope>NUCLEOTIDE SEQUENCE [LARGE SCALE GENOMIC DNA]</scope>
    <source>
        <strain evidence="3 4">GDMCC 1.2805</strain>
    </source>
</reference>
<sequence>MYATNNSRTLKYTRVSTTEQNDARQLNEDMPMLSDKCSGSIPFREREKGSIVLEMAQERNLDALHVQSIDRLGRNTLDIMQTIQELTDLGVNVVSEKEGLQTLINGKENPVSKLIINILATLSEFELNRIKERQAEGIAEAKKRGAYNTNGGKPAETIEQFLSKKGNAKCFKLLKTGTSVRTASKLAEISTGTSQKISKMIKDGLI</sequence>
<dbReference type="Pfam" id="PF00239">
    <property type="entry name" value="Resolvase"/>
    <property type="match status" value="1"/>
</dbReference>
<dbReference type="InterPro" id="IPR006119">
    <property type="entry name" value="Resolv_N"/>
</dbReference>
<dbReference type="SUPFAM" id="SSF53041">
    <property type="entry name" value="Resolvase-like"/>
    <property type="match status" value="1"/>
</dbReference>
<evidence type="ECO:0000313" key="3">
    <source>
        <dbReference type="EMBL" id="MET6990053.1"/>
    </source>
</evidence>
<dbReference type="PROSITE" id="PS51736">
    <property type="entry name" value="RECOMBINASES_3"/>
    <property type="match status" value="1"/>
</dbReference>
<dbReference type="InterPro" id="IPR050639">
    <property type="entry name" value="SSR_resolvase"/>
</dbReference>
<dbReference type="Gene3D" id="3.40.50.1390">
    <property type="entry name" value="Resolvase, N-terminal catalytic domain"/>
    <property type="match status" value="1"/>
</dbReference>
<proteinExistence type="inferred from homology"/>
<gene>
    <name evidence="3" type="ORF">ABXZ36_05280</name>
</gene>
<organism evidence="3 4">
    <name type="scientific">Sediminicola arcticus</name>
    <dbReference type="NCBI Taxonomy" id="1574308"/>
    <lineage>
        <taxon>Bacteria</taxon>
        <taxon>Pseudomonadati</taxon>
        <taxon>Bacteroidota</taxon>
        <taxon>Flavobacteriia</taxon>
        <taxon>Flavobacteriales</taxon>
        <taxon>Flavobacteriaceae</taxon>
        <taxon>Sediminicola</taxon>
    </lineage>
</organism>
<dbReference type="SMART" id="SM00857">
    <property type="entry name" value="Resolvase"/>
    <property type="match status" value="1"/>
</dbReference>
<dbReference type="PANTHER" id="PTHR30461:SF26">
    <property type="entry name" value="RESOLVASE HOMOLOG YNEB"/>
    <property type="match status" value="1"/>
</dbReference>
<accession>A0ABV2SSC1</accession>
<comment type="caution">
    <text evidence="3">The sequence shown here is derived from an EMBL/GenBank/DDBJ whole genome shotgun (WGS) entry which is preliminary data.</text>
</comment>